<feature type="region of interest" description="Disordered" evidence="1">
    <location>
        <begin position="417"/>
        <end position="436"/>
    </location>
</feature>
<gene>
    <name evidence="2" type="ORF">B0H17DRAFT_1193411</name>
</gene>
<evidence type="ECO:0000313" key="3">
    <source>
        <dbReference type="Proteomes" id="UP001221757"/>
    </source>
</evidence>
<feature type="compositionally biased region" description="Polar residues" evidence="1">
    <location>
        <begin position="259"/>
        <end position="272"/>
    </location>
</feature>
<feature type="compositionally biased region" description="Low complexity" evidence="1">
    <location>
        <begin position="422"/>
        <end position="436"/>
    </location>
</feature>
<evidence type="ECO:0000256" key="1">
    <source>
        <dbReference type="SAM" id="MobiDB-lite"/>
    </source>
</evidence>
<keyword evidence="3" id="KW-1185">Reference proteome</keyword>
<accession>A0AAD7GTC6</accession>
<reference evidence="2" key="1">
    <citation type="submission" date="2023-03" db="EMBL/GenBank/DDBJ databases">
        <title>Massive genome expansion in bonnet fungi (Mycena s.s.) driven by repeated elements and novel gene families across ecological guilds.</title>
        <authorList>
            <consortium name="Lawrence Berkeley National Laboratory"/>
            <person name="Harder C.B."/>
            <person name="Miyauchi S."/>
            <person name="Viragh M."/>
            <person name="Kuo A."/>
            <person name="Thoen E."/>
            <person name="Andreopoulos B."/>
            <person name="Lu D."/>
            <person name="Skrede I."/>
            <person name="Drula E."/>
            <person name="Henrissat B."/>
            <person name="Morin E."/>
            <person name="Kohler A."/>
            <person name="Barry K."/>
            <person name="LaButti K."/>
            <person name="Morin E."/>
            <person name="Salamov A."/>
            <person name="Lipzen A."/>
            <person name="Mereny Z."/>
            <person name="Hegedus B."/>
            <person name="Baldrian P."/>
            <person name="Stursova M."/>
            <person name="Weitz H."/>
            <person name="Taylor A."/>
            <person name="Grigoriev I.V."/>
            <person name="Nagy L.G."/>
            <person name="Martin F."/>
            <person name="Kauserud H."/>
        </authorList>
    </citation>
    <scope>NUCLEOTIDE SEQUENCE</scope>
    <source>
        <strain evidence="2">CBHHK067</strain>
    </source>
</reference>
<dbReference type="EMBL" id="JARKIE010000009">
    <property type="protein sequence ID" value="KAJ7704926.1"/>
    <property type="molecule type" value="Genomic_DNA"/>
</dbReference>
<feature type="region of interest" description="Disordered" evidence="1">
    <location>
        <begin position="216"/>
        <end position="275"/>
    </location>
</feature>
<sequence length="436" mass="47356">MYTLESIRPHILDFPVAPAVRDAHAQWWSQLCLASGPSKHADKWALLWAAARPTEYSQLACARAEGESAVRMDQVEAPESVVSSPPLVQDPFHILFPLPHAAIPDAGITDGERAPKLKAAQAMVELFCGDNEDARKGEVVGDIEKKGDIVEPAKDKGEGREYIPQLVATPASPPPHSLPLLQGGNPFLFCVPVPPYAAVPDERESDIGTLHWRAAEVAGQQGQGERRRRRNSTSYRRRAASSVGERRKRPSSCAFCNHGQISRQDPRSSSLTVHPHCSPSFLPHPPLPMHACAISRVSRYGNDSSIFLSYLTDRVSNPAPTLRLQPASLPPSLLTTALDAGPPRSLPPLRSGYIRPVIRFRASCPRLSPVHGFLLAHRPPVRASALAPPRRCDTPPPPTSGLFDETPIPFILLGSHTPPSRPSASPSAKFPFPICA</sequence>
<proteinExistence type="predicted"/>
<dbReference type="Proteomes" id="UP001221757">
    <property type="component" value="Unassembled WGS sequence"/>
</dbReference>
<name>A0AAD7GTC6_MYCRO</name>
<evidence type="ECO:0000313" key="2">
    <source>
        <dbReference type="EMBL" id="KAJ7704926.1"/>
    </source>
</evidence>
<feature type="compositionally biased region" description="Basic residues" evidence="1">
    <location>
        <begin position="226"/>
        <end position="239"/>
    </location>
</feature>
<protein>
    <submittedName>
        <fullName evidence="2">Uncharacterized protein</fullName>
    </submittedName>
</protein>
<comment type="caution">
    <text evidence="2">The sequence shown here is derived from an EMBL/GenBank/DDBJ whole genome shotgun (WGS) entry which is preliminary data.</text>
</comment>
<dbReference type="AlphaFoldDB" id="A0AAD7GTC6"/>
<organism evidence="2 3">
    <name type="scientific">Mycena rosella</name>
    <name type="common">Pink bonnet</name>
    <name type="synonym">Agaricus rosellus</name>
    <dbReference type="NCBI Taxonomy" id="1033263"/>
    <lineage>
        <taxon>Eukaryota</taxon>
        <taxon>Fungi</taxon>
        <taxon>Dikarya</taxon>
        <taxon>Basidiomycota</taxon>
        <taxon>Agaricomycotina</taxon>
        <taxon>Agaricomycetes</taxon>
        <taxon>Agaricomycetidae</taxon>
        <taxon>Agaricales</taxon>
        <taxon>Marasmiineae</taxon>
        <taxon>Mycenaceae</taxon>
        <taxon>Mycena</taxon>
    </lineage>
</organism>